<name>A0A5B7GV34_PORTR</name>
<evidence type="ECO:0000313" key="1">
    <source>
        <dbReference type="EMBL" id="MPC62692.1"/>
    </source>
</evidence>
<protein>
    <submittedName>
        <fullName evidence="1">Uncharacterized protein</fullName>
    </submittedName>
</protein>
<dbReference type="Proteomes" id="UP000324222">
    <property type="component" value="Unassembled WGS sequence"/>
</dbReference>
<accession>A0A5B7GV34</accession>
<organism evidence="1 2">
    <name type="scientific">Portunus trituberculatus</name>
    <name type="common">Swimming crab</name>
    <name type="synonym">Neptunus trituberculatus</name>
    <dbReference type="NCBI Taxonomy" id="210409"/>
    <lineage>
        <taxon>Eukaryota</taxon>
        <taxon>Metazoa</taxon>
        <taxon>Ecdysozoa</taxon>
        <taxon>Arthropoda</taxon>
        <taxon>Crustacea</taxon>
        <taxon>Multicrustacea</taxon>
        <taxon>Malacostraca</taxon>
        <taxon>Eumalacostraca</taxon>
        <taxon>Eucarida</taxon>
        <taxon>Decapoda</taxon>
        <taxon>Pleocyemata</taxon>
        <taxon>Brachyura</taxon>
        <taxon>Eubrachyura</taxon>
        <taxon>Portunoidea</taxon>
        <taxon>Portunidae</taxon>
        <taxon>Portuninae</taxon>
        <taxon>Portunus</taxon>
    </lineage>
</organism>
<dbReference type="AlphaFoldDB" id="A0A5B7GV34"/>
<reference evidence="1 2" key="1">
    <citation type="submission" date="2019-05" db="EMBL/GenBank/DDBJ databases">
        <title>Another draft genome of Portunus trituberculatus and its Hox gene families provides insights of decapod evolution.</title>
        <authorList>
            <person name="Jeong J.-H."/>
            <person name="Song I."/>
            <person name="Kim S."/>
            <person name="Choi T."/>
            <person name="Kim D."/>
            <person name="Ryu S."/>
            <person name="Kim W."/>
        </authorList>
    </citation>
    <scope>NUCLEOTIDE SEQUENCE [LARGE SCALE GENOMIC DNA]</scope>
    <source>
        <tissue evidence="1">Muscle</tissue>
    </source>
</reference>
<evidence type="ECO:0000313" key="2">
    <source>
        <dbReference type="Proteomes" id="UP000324222"/>
    </source>
</evidence>
<comment type="caution">
    <text evidence="1">The sequence shown here is derived from an EMBL/GenBank/DDBJ whole genome shotgun (WGS) entry which is preliminary data.</text>
</comment>
<sequence>MRSLFEHKAILPDKPMTHLSPARNLYISDKTYLAYKPVSEAKYSGDRLTYLQQAKKEKNQEGFEKSNVLQRVVGAKQGRHWLRPSCQGPACEPRKGQVAS</sequence>
<proteinExistence type="predicted"/>
<keyword evidence="2" id="KW-1185">Reference proteome</keyword>
<dbReference type="EMBL" id="VSRR010019959">
    <property type="protein sequence ID" value="MPC62692.1"/>
    <property type="molecule type" value="Genomic_DNA"/>
</dbReference>
<gene>
    <name evidence="1" type="ORF">E2C01_056781</name>
</gene>